<evidence type="ECO:0000313" key="2">
    <source>
        <dbReference type="EMBL" id="PMD19655.1"/>
    </source>
</evidence>
<name>A0A2J6Q046_9HELO</name>
<evidence type="ECO:0000313" key="3">
    <source>
        <dbReference type="Proteomes" id="UP000235672"/>
    </source>
</evidence>
<protein>
    <submittedName>
        <fullName evidence="2">Uncharacterized protein</fullName>
    </submittedName>
</protein>
<accession>A0A2J6Q046</accession>
<keyword evidence="3" id="KW-1185">Reference proteome</keyword>
<feature type="transmembrane region" description="Helical" evidence="1">
    <location>
        <begin position="440"/>
        <end position="460"/>
    </location>
</feature>
<reference evidence="2 3" key="1">
    <citation type="submission" date="2016-05" db="EMBL/GenBank/DDBJ databases">
        <title>A degradative enzymes factory behind the ericoid mycorrhizal symbiosis.</title>
        <authorList>
            <consortium name="DOE Joint Genome Institute"/>
            <person name="Martino E."/>
            <person name="Morin E."/>
            <person name="Grelet G."/>
            <person name="Kuo A."/>
            <person name="Kohler A."/>
            <person name="Daghino S."/>
            <person name="Barry K."/>
            <person name="Choi C."/>
            <person name="Cichocki N."/>
            <person name="Clum A."/>
            <person name="Copeland A."/>
            <person name="Hainaut M."/>
            <person name="Haridas S."/>
            <person name="Labutti K."/>
            <person name="Lindquist E."/>
            <person name="Lipzen A."/>
            <person name="Khouja H.-R."/>
            <person name="Murat C."/>
            <person name="Ohm R."/>
            <person name="Olson A."/>
            <person name="Spatafora J."/>
            <person name="Veneault-Fourrey C."/>
            <person name="Henrissat B."/>
            <person name="Grigoriev I."/>
            <person name="Martin F."/>
            <person name="Perotto S."/>
        </authorList>
    </citation>
    <scope>NUCLEOTIDE SEQUENCE [LARGE SCALE GENOMIC DNA]</scope>
    <source>
        <strain evidence="2 3">UAMH 7357</strain>
    </source>
</reference>
<feature type="transmembrane region" description="Helical" evidence="1">
    <location>
        <begin position="403"/>
        <end position="428"/>
    </location>
</feature>
<dbReference type="AlphaFoldDB" id="A0A2J6Q046"/>
<gene>
    <name evidence="2" type="ORF">NA56DRAFT_690277</name>
</gene>
<feature type="transmembrane region" description="Helical" evidence="1">
    <location>
        <begin position="245"/>
        <end position="268"/>
    </location>
</feature>
<sequence>MAQIPSNTTAPWTDHGIPGLVCTQARWSSLILFFLANYVAHCATIMSYPAETLTERAVAVTGALLFPSSGLRRAVGAIRRRPRLRPLNSIQRALASGAMCMVVRTKDWEPRTGEIIRNLRSNVKPFADSSHSRPRPNRGLELKYIICSPPWMKEFVASEEPHDSIAERKCKIHGSYRLPEGYEFAYVPTDAVIAPLEQIPGAEQVSMELSTSNSLIKTCLAMLQTGYAAYSVYKARGDQIAVYGYAAFGLTVIPYIMMSVLNLVAQLVSDDYPMLYMIHTPEMDEAIGRGGIFQGAVAKLEPWAGGIDNDTGMVLMDSNSGPWKVEESGFTVATFQNQDVTSSRHLQRIEVYNRRIYAHGDGDVYIPCCTKFQRQGQSDNSTINSRTWRPDHQLRRRILEDKFYLLNFFWPLCLSLLPFVLLGVLSHFHQGANSTNMERGFTMSWLVAGMLFGFLFPYLVEIWQFLGTGVVVHELPLSRTLWRTTLGSIGWILVNLMALNFSLVLLVFCVPAIGGFVMVGKMILEYGSCNRV</sequence>
<organism evidence="2 3">
    <name type="scientific">Hyaloscypha hepaticicola</name>
    <dbReference type="NCBI Taxonomy" id="2082293"/>
    <lineage>
        <taxon>Eukaryota</taxon>
        <taxon>Fungi</taxon>
        <taxon>Dikarya</taxon>
        <taxon>Ascomycota</taxon>
        <taxon>Pezizomycotina</taxon>
        <taxon>Leotiomycetes</taxon>
        <taxon>Helotiales</taxon>
        <taxon>Hyaloscyphaceae</taxon>
        <taxon>Hyaloscypha</taxon>
    </lineage>
</organism>
<keyword evidence="1" id="KW-1133">Transmembrane helix</keyword>
<dbReference type="EMBL" id="KZ613488">
    <property type="protein sequence ID" value="PMD19655.1"/>
    <property type="molecule type" value="Genomic_DNA"/>
</dbReference>
<evidence type="ECO:0000256" key="1">
    <source>
        <dbReference type="SAM" id="Phobius"/>
    </source>
</evidence>
<proteinExistence type="predicted"/>
<keyword evidence="1" id="KW-0472">Membrane</keyword>
<dbReference type="Proteomes" id="UP000235672">
    <property type="component" value="Unassembled WGS sequence"/>
</dbReference>
<dbReference type="OrthoDB" id="5406607at2759"/>
<keyword evidence="1" id="KW-0812">Transmembrane</keyword>